<dbReference type="EMBL" id="KN839848">
    <property type="protein sequence ID" value="KIJ64146.1"/>
    <property type="molecule type" value="Genomic_DNA"/>
</dbReference>
<feature type="non-terminal residue" evidence="2">
    <location>
        <position position="1"/>
    </location>
</feature>
<keyword evidence="3" id="KW-1185">Reference proteome</keyword>
<feature type="transmembrane region" description="Helical" evidence="1">
    <location>
        <begin position="47"/>
        <end position="68"/>
    </location>
</feature>
<accession>A0A0C9WER8</accession>
<gene>
    <name evidence="2" type="ORF">HYDPIDRAFT_91129</name>
</gene>
<evidence type="ECO:0000313" key="3">
    <source>
        <dbReference type="Proteomes" id="UP000053820"/>
    </source>
</evidence>
<dbReference type="Proteomes" id="UP000053820">
    <property type="component" value="Unassembled WGS sequence"/>
</dbReference>
<keyword evidence="1" id="KW-1133">Transmembrane helix</keyword>
<dbReference type="OrthoDB" id="3163890at2759"/>
<dbReference type="HOGENOM" id="CLU_2746930_0_0_1"/>
<protein>
    <submittedName>
        <fullName evidence="2">Uncharacterized protein</fullName>
    </submittedName>
</protein>
<keyword evidence="1" id="KW-0812">Transmembrane</keyword>
<sequence length="71" mass="8077">KMRAAMIYAFGHIHGLGTVHWQEDNPGSGHFVGNPSVSQQVSNYMCSLWQCKVCGFFLMTISILTWIIRFK</sequence>
<dbReference type="AlphaFoldDB" id="A0A0C9WER8"/>
<name>A0A0C9WER8_9AGAM</name>
<evidence type="ECO:0000313" key="2">
    <source>
        <dbReference type="EMBL" id="KIJ64146.1"/>
    </source>
</evidence>
<organism evidence="2 3">
    <name type="scientific">Hydnomerulius pinastri MD-312</name>
    <dbReference type="NCBI Taxonomy" id="994086"/>
    <lineage>
        <taxon>Eukaryota</taxon>
        <taxon>Fungi</taxon>
        <taxon>Dikarya</taxon>
        <taxon>Basidiomycota</taxon>
        <taxon>Agaricomycotina</taxon>
        <taxon>Agaricomycetes</taxon>
        <taxon>Agaricomycetidae</taxon>
        <taxon>Boletales</taxon>
        <taxon>Boletales incertae sedis</taxon>
        <taxon>Leucogyrophana</taxon>
    </lineage>
</organism>
<keyword evidence="1" id="KW-0472">Membrane</keyword>
<proteinExistence type="predicted"/>
<reference evidence="2 3" key="1">
    <citation type="submission" date="2014-04" db="EMBL/GenBank/DDBJ databases">
        <title>Evolutionary Origins and Diversification of the Mycorrhizal Mutualists.</title>
        <authorList>
            <consortium name="DOE Joint Genome Institute"/>
            <consortium name="Mycorrhizal Genomics Consortium"/>
            <person name="Kohler A."/>
            <person name="Kuo A."/>
            <person name="Nagy L.G."/>
            <person name="Floudas D."/>
            <person name="Copeland A."/>
            <person name="Barry K.W."/>
            <person name="Cichocki N."/>
            <person name="Veneault-Fourrey C."/>
            <person name="LaButti K."/>
            <person name="Lindquist E.A."/>
            <person name="Lipzen A."/>
            <person name="Lundell T."/>
            <person name="Morin E."/>
            <person name="Murat C."/>
            <person name="Riley R."/>
            <person name="Ohm R."/>
            <person name="Sun H."/>
            <person name="Tunlid A."/>
            <person name="Henrissat B."/>
            <person name="Grigoriev I.V."/>
            <person name="Hibbett D.S."/>
            <person name="Martin F."/>
        </authorList>
    </citation>
    <scope>NUCLEOTIDE SEQUENCE [LARGE SCALE GENOMIC DNA]</scope>
    <source>
        <strain evidence="2 3">MD-312</strain>
    </source>
</reference>
<evidence type="ECO:0000256" key="1">
    <source>
        <dbReference type="SAM" id="Phobius"/>
    </source>
</evidence>